<name>A0A166H2W4_9BACT</name>
<protein>
    <recommendedName>
        <fullName evidence="1">Uracil-DNA glycosylase-like domain-containing protein</fullName>
    </recommendedName>
</protein>
<evidence type="ECO:0000313" key="2">
    <source>
        <dbReference type="EMBL" id="ANA08043.1"/>
    </source>
</evidence>
<proteinExistence type="predicted"/>
<feature type="domain" description="Uracil-DNA glycosylase-like" evidence="1">
    <location>
        <begin position="103"/>
        <end position="276"/>
    </location>
</feature>
<reference evidence="2" key="1">
    <citation type="submission" date="2015-07" db="EMBL/GenBank/DDBJ databases">
        <title>Exploring the genomic information of specific uncultured soil bacteria through a new metagenomic library-based strategy.</title>
        <authorList>
            <person name="Liu Y."/>
            <person name="Zhang R."/>
        </authorList>
    </citation>
    <scope>NUCLEOTIDE SEQUENCE</scope>
</reference>
<dbReference type="SMART" id="SM00987">
    <property type="entry name" value="UreE_C"/>
    <property type="match status" value="1"/>
</dbReference>
<dbReference type="SMART" id="SM00986">
    <property type="entry name" value="UDG"/>
    <property type="match status" value="1"/>
</dbReference>
<dbReference type="EMBL" id="KT342856">
    <property type="protein sequence ID" value="ANA08043.1"/>
    <property type="molecule type" value="Genomic_DNA"/>
</dbReference>
<dbReference type="Pfam" id="PF03167">
    <property type="entry name" value="UDG"/>
    <property type="match status" value="1"/>
</dbReference>
<dbReference type="SUPFAM" id="SSF52141">
    <property type="entry name" value="Uracil-DNA glycosylase-like"/>
    <property type="match status" value="1"/>
</dbReference>
<dbReference type="AlphaFoldDB" id="A0A166H2W4"/>
<sequence>MIPAPPSMSDASRRRQHFKCSSGPSLFGGRMNNPGLVQLNFRALVDYGGQPRVMNLYDPANRPHCQGYCVNCEDKGLVYDGELDLMSHGCDTSDFETLLGKLSVSHPITVPVMFLLEDPGGDYGNGEVVMFQGHSKRPPNNHYFWTPENRTWPRGVGEFGANFYGPYFAYLMATHGLGNVYITNAVKCGTKGSLRAEGKKSQRYKQLAANCRERFLAQELRLFKPQLVFCFGESAHDHYRGLASIQGFPPGHLLKHPAFIHRRWQTVKPPTTQQELINQNDEVVQAALARLPGD</sequence>
<dbReference type="Gene3D" id="3.40.470.10">
    <property type="entry name" value="Uracil-DNA glycosylase-like domain"/>
    <property type="match status" value="1"/>
</dbReference>
<accession>A0A166H2W4</accession>
<gene>
    <name evidence="2" type="ORF">5G4_014</name>
</gene>
<organism evidence="2">
    <name type="scientific">uncultured bacterium 5G4</name>
    <dbReference type="NCBI Taxonomy" id="1701326"/>
    <lineage>
        <taxon>Bacteria</taxon>
        <taxon>environmental samples</taxon>
    </lineage>
</organism>
<dbReference type="InterPro" id="IPR036895">
    <property type="entry name" value="Uracil-DNA_glycosylase-like_sf"/>
</dbReference>
<evidence type="ECO:0000259" key="1">
    <source>
        <dbReference type="SMART" id="SM00986"/>
    </source>
</evidence>
<dbReference type="InterPro" id="IPR005122">
    <property type="entry name" value="Uracil-DNA_glycosylase-like"/>
</dbReference>